<sequence length="570" mass="67435">MHITRYPCRDLRVQIGENEWKHALDMWNECIEYFMSISDVEFRYILDDRESETLYEFIKDYLDAHTPRKHVNLMVNNGNEAEERLEKNVFSLIYKIFTLEQPNIQIFEIPFVIFDFCSLFGSSSTECVFFSLENLYKYAKNEVFLQIQGVYENFQELMNKLVFLKGKELIEEALMYRVAIRSLIVFIQLCFPATCVFLQDEEFLQLMVHLYHENSIVDEMKSDFLCLVYTLFTAFLSENEARLLIIKRFVWLYEQLSLETALLRDLVLDTSIVERFYEFELFSEEIMSQLRILRENTETNDSKRSLDSYLDPSIRRLSLISHIKDIFPDCTEEFIESCLKKYCDDVEAVISYILENSFSSNICSVDKKASNFKSNGGELSKDVSKMPVYHKDDTNVFVDCPKIYKGKKIFQTADDILKDKSFVREYKQTILDLELLNQDDERDDTYDDVDEFINLESSQEKNSNKLMDNMDEILYLTYIVSPEVFERGSHIRRSSARIELRSKTGFSDEQIEGWKIMLDRNPKRIEKLENMLKFSGDQDPIPLESKEQDDKFNKNSQISQFSYKKGKKNK</sequence>
<dbReference type="Proteomes" id="UP000054454">
    <property type="component" value="Unassembled WGS sequence"/>
</dbReference>
<dbReference type="VEuPathDB" id="FungiDB:T552_02136"/>
<feature type="domain" description="CUE" evidence="2">
    <location>
        <begin position="315"/>
        <end position="358"/>
    </location>
</feature>
<evidence type="ECO:0000313" key="3">
    <source>
        <dbReference type="EMBL" id="KTW27696.1"/>
    </source>
</evidence>
<comment type="caution">
    <text evidence="3">The sequence shown here is derived from an EMBL/GenBank/DDBJ whole genome shotgun (WGS) entry which is preliminary data.</text>
</comment>
<dbReference type="InterPro" id="IPR052586">
    <property type="entry name" value="ASCC2"/>
</dbReference>
<gene>
    <name evidence="3" type="ORF">T552_02136</name>
</gene>
<organism evidence="3 4">
    <name type="scientific">Pneumocystis carinii (strain B80)</name>
    <name type="common">Rat pneumocystis pneumonia agent</name>
    <name type="synonym">Pneumocystis carinii f. sp. carinii</name>
    <dbReference type="NCBI Taxonomy" id="1408658"/>
    <lineage>
        <taxon>Eukaryota</taxon>
        <taxon>Fungi</taxon>
        <taxon>Dikarya</taxon>
        <taxon>Ascomycota</taxon>
        <taxon>Taphrinomycotina</taxon>
        <taxon>Pneumocystomycetes</taxon>
        <taxon>Pneumocystaceae</taxon>
        <taxon>Pneumocystis</taxon>
    </lineage>
</organism>
<protein>
    <recommendedName>
        <fullName evidence="2">CUE domain-containing protein</fullName>
    </recommendedName>
</protein>
<dbReference type="Pfam" id="PF02845">
    <property type="entry name" value="CUE"/>
    <property type="match status" value="1"/>
</dbReference>
<name>A0A0W4ZH47_PNEC8</name>
<dbReference type="GeneID" id="28936894"/>
<dbReference type="PANTHER" id="PTHR21494:SF0">
    <property type="entry name" value="ACTIVATING SIGNAL COINTEGRATOR 1 COMPLEX SUBUNIT 2"/>
    <property type="match status" value="1"/>
</dbReference>
<dbReference type="InterPro" id="IPR009060">
    <property type="entry name" value="UBA-like_sf"/>
</dbReference>
<evidence type="ECO:0000259" key="2">
    <source>
        <dbReference type="PROSITE" id="PS51140"/>
    </source>
</evidence>
<reference evidence="4" key="1">
    <citation type="journal article" date="2016" name="Nat. Commun.">
        <title>Genome analysis of three Pneumocystis species reveals adaptation mechanisms to life exclusively in mammalian hosts.</title>
        <authorList>
            <person name="Ma L."/>
            <person name="Chen Z."/>
            <person name="Huang D.W."/>
            <person name="Kutty G."/>
            <person name="Ishihara M."/>
            <person name="Wang H."/>
            <person name="Abouelleil A."/>
            <person name="Bishop L."/>
            <person name="Davey E."/>
            <person name="Deng R."/>
            <person name="Deng X."/>
            <person name="Fan L."/>
            <person name="Fantoni G."/>
            <person name="Fitzgerald M."/>
            <person name="Gogineni E."/>
            <person name="Goldberg J.M."/>
            <person name="Handley G."/>
            <person name="Hu X."/>
            <person name="Huber C."/>
            <person name="Jiao X."/>
            <person name="Jones K."/>
            <person name="Levin J.Z."/>
            <person name="Liu Y."/>
            <person name="Macdonald P."/>
            <person name="Melnikov A."/>
            <person name="Raley C."/>
            <person name="Sassi M."/>
            <person name="Sherman B.T."/>
            <person name="Song X."/>
            <person name="Sykes S."/>
            <person name="Tran B."/>
            <person name="Walsh L."/>
            <person name="Xia Y."/>
            <person name="Yang J."/>
            <person name="Young S."/>
            <person name="Zeng Q."/>
            <person name="Zheng X."/>
            <person name="Stephens R."/>
            <person name="Nusbaum C."/>
            <person name="Birren B.W."/>
            <person name="Azadi P."/>
            <person name="Lempicki R.A."/>
            <person name="Cuomo C.A."/>
            <person name="Kovacs J.A."/>
        </authorList>
    </citation>
    <scope>NUCLEOTIDE SEQUENCE [LARGE SCALE GENOMIC DNA]</scope>
    <source>
        <strain evidence="4">B80</strain>
    </source>
</reference>
<dbReference type="GO" id="GO:0043130">
    <property type="term" value="F:ubiquitin binding"/>
    <property type="evidence" value="ECO:0007669"/>
    <property type="project" value="InterPro"/>
</dbReference>
<dbReference type="SUPFAM" id="SSF46934">
    <property type="entry name" value="UBA-like"/>
    <property type="match status" value="1"/>
</dbReference>
<dbReference type="PROSITE" id="PS51140">
    <property type="entry name" value="CUE"/>
    <property type="match status" value="1"/>
</dbReference>
<proteinExistence type="predicted"/>
<dbReference type="AlphaFoldDB" id="A0A0W4ZH47"/>
<dbReference type="InterPro" id="IPR041800">
    <property type="entry name" value="ASCC2_CUE"/>
</dbReference>
<dbReference type="CDD" id="cd14364">
    <property type="entry name" value="CUE_ASCC2"/>
    <property type="match status" value="1"/>
</dbReference>
<dbReference type="InterPro" id="IPR003892">
    <property type="entry name" value="CUE"/>
</dbReference>
<dbReference type="Gene3D" id="1.10.8.10">
    <property type="entry name" value="DNA helicase RuvA subunit, C-terminal domain"/>
    <property type="match status" value="1"/>
</dbReference>
<feature type="region of interest" description="Disordered" evidence="1">
    <location>
        <begin position="535"/>
        <end position="570"/>
    </location>
</feature>
<keyword evidence="4" id="KW-1185">Reference proteome</keyword>
<evidence type="ECO:0000256" key="1">
    <source>
        <dbReference type="SAM" id="MobiDB-lite"/>
    </source>
</evidence>
<feature type="compositionally biased region" description="Basic and acidic residues" evidence="1">
    <location>
        <begin position="544"/>
        <end position="553"/>
    </location>
</feature>
<dbReference type="RefSeq" id="XP_018225578.1">
    <property type="nucleotide sequence ID" value="XM_018370691.1"/>
</dbReference>
<dbReference type="PANTHER" id="PTHR21494">
    <property type="entry name" value="ACTIVATING SIGNAL COINTEGRATOR 1 COMPLEX SUBUNIT 2 ASC-1 COMPLEX SUBUNIT P100"/>
    <property type="match status" value="1"/>
</dbReference>
<dbReference type="OrthoDB" id="5577209at2759"/>
<accession>A0A0W4ZH47</accession>
<evidence type="ECO:0000313" key="4">
    <source>
        <dbReference type="Proteomes" id="UP000054454"/>
    </source>
</evidence>
<dbReference type="SMART" id="SM00546">
    <property type="entry name" value="CUE"/>
    <property type="match status" value="1"/>
</dbReference>
<dbReference type="EMBL" id="LFVZ01000009">
    <property type="protein sequence ID" value="KTW27696.1"/>
    <property type="molecule type" value="Genomic_DNA"/>
</dbReference>